<evidence type="ECO:0000256" key="3">
    <source>
        <dbReference type="ARBA" id="ARBA00022927"/>
    </source>
</evidence>
<dbReference type="GO" id="GO:0015031">
    <property type="term" value="P:protein transport"/>
    <property type="evidence" value="ECO:0007669"/>
    <property type="project" value="UniProtKB-KW"/>
</dbReference>
<accession>A0A7D3QTY1</accession>
<dbReference type="InterPro" id="IPR011990">
    <property type="entry name" value="TPR-like_helical_dom_sf"/>
</dbReference>
<dbReference type="Gene3D" id="1.25.40.10">
    <property type="entry name" value="Tetratricopeptide repeat domain"/>
    <property type="match status" value="1"/>
</dbReference>
<dbReference type="Pfam" id="PF14938">
    <property type="entry name" value="SNAP"/>
    <property type="match status" value="1"/>
</dbReference>
<dbReference type="EMBL" id="MT418680">
    <property type="protein sequence ID" value="QKF93707.1"/>
    <property type="molecule type" value="Genomic_DNA"/>
</dbReference>
<keyword evidence="3" id="KW-0653">Protein transport</keyword>
<dbReference type="SUPFAM" id="SSF48452">
    <property type="entry name" value="TPR-like"/>
    <property type="match status" value="1"/>
</dbReference>
<dbReference type="GO" id="GO:0005483">
    <property type="term" value="F:soluble NSF attachment protein activity"/>
    <property type="evidence" value="ECO:0007669"/>
    <property type="project" value="TreeGrafter"/>
</dbReference>
<dbReference type="PANTHER" id="PTHR13768:SF8">
    <property type="entry name" value="ALPHA-SOLUBLE NSF ATTACHMENT PROTEIN"/>
    <property type="match status" value="1"/>
</dbReference>
<evidence type="ECO:0000256" key="1">
    <source>
        <dbReference type="ARBA" id="ARBA00010050"/>
    </source>
</evidence>
<dbReference type="PANTHER" id="PTHR13768">
    <property type="entry name" value="SOLUBLE NSF ATTACHMENT PROTEIN SNAP"/>
    <property type="match status" value="1"/>
</dbReference>
<sequence>MSAEIYFNDAIKKYNSIFKFINKNSYNEEALELFVKAKNIYIINKNYSRVVECYEWIIKCSLELKDSFFNEINKYYEEYGLFLLQKSMDHLKGIDMCNKAIAEYTLDGKFNNIISLKEKLAEYYKKELNYKETIKLYNDIKDLSVESKYKSDRIMKELYELYIQDNDFENAFSIIDESITTPSNNLLGKYNLTNLIFDAVLCYIIIDKEMAGSKFDQYCNNYPSITNSRQYKLLNQILDSLDTNNIEMFEDSLRSYDSLSTLSNIHIKLLSKIKENFNDLDPNSLC</sequence>
<evidence type="ECO:0000313" key="4">
    <source>
        <dbReference type="EMBL" id="QKF93707.1"/>
    </source>
</evidence>
<dbReference type="GO" id="GO:0019905">
    <property type="term" value="F:syntaxin binding"/>
    <property type="evidence" value="ECO:0007669"/>
    <property type="project" value="TreeGrafter"/>
</dbReference>
<protein>
    <submittedName>
        <fullName evidence="4">Soluble N-ethylmaleimide-sensitive factor</fullName>
    </submittedName>
</protein>
<reference evidence="4 5" key="1">
    <citation type="submission" date="2020-04" db="EMBL/GenBank/DDBJ databases">
        <title>Advantages and limits of metagenomic assembly and binning of a giant virus.</title>
        <authorList>
            <person name="Schulz F."/>
            <person name="Andreani J."/>
            <person name="Francis R."/>
            <person name="Boudjemaa H."/>
            <person name="Bou Khalil J.Y."/>
            <person name="Lee J."/>
            <person name="La Scola B."/>
            <person name="Woyke T."/>
        </authorList>
    </citation>
    <scope>NUCLEOTIDE SEQUENCE [LARGE SCALE GENOMIC DNA]</scope>
    <source>
        <strain evidence="4 5">FV1/VV64</strain>
    </source>
</reference>
<dbReference type="PRINTS" id="PR00448">
    <property type="entry name" value="NSFATTACHMNT"/>
</dbReference>
<dbReference type="GO" id="GO:0035494">
    <property type="term" value="P:SNARE complex disassembly"/>
    <property type="evidence" value="ECO:0007669"/>
    <property type="project" value="TreeGrafter"/>
</dbReference>
<name>A0A7D3QTY1_9VIRU</name>
<dbReference type="Proteomes" id="UP001162001">
    <property type="component" value="Segment"/>
</dbReference>
<proteinExistence type="inferred from homology"/>
<dbReference type="InterPro" id="IPR000744">
    <property type="entry name" value="NSF_attach"/>
</dbReference>
<evidence type="ECO:0000256" key="2">
    <source>
        <dbReference type="ARBA" id="ARBA00022448"/>
    </source>
</evidence>
<keyword evidence="2" id="KW-0813">Transport</keyword>
<gene>
    <name evidence="4" type="ORF">Fadolivirus_1_249</name>
</gene>
<comment type="similarity">
    <text evidence="1">Belongs to the SNAP family.</text>
</comment>
<keyword evidence="5" id="KW-1185">Reference proteome</keyword>
<evidence type="ECO:0000313" key="5">
    <source>
        <dbReference type="Proteomes" id="UP001162001"/>
    </source>
</evidence>
<organism evidence="4 5">
    <name type="scientific">Fadolivirus FV1/VV64</name>
    <dbReference type="NCBI Taxonomy" id="3070911"/>
    <lineage>
        <taxon>Viruses</taxon>
        <taxon>Varidnaviria</taxon>
        <taxon>Bamfordvirae</taxon>
        <taxon>Nucleocytoviricota</taxon>
        <taxon>Megaviricetes</taxon>
        <taxon>Imitervirales</taxon>
        <taxon>Mimiviridae</taxon>
        <taxon>Klosneuvirinae</taxon>
        <taxon>Fadolivirus</taxon>
        <taxon>Fadolivirus algeromassiliense</taxon>
    </lineage>
</organism>